<sequence>MTLLDRKKEAHAKLAELVEELTDIHNEEHAEEDVYPSEHPVS</sequence>
<dbReference type="Proteomes" id="UP000422993">
    <property type="component" value="Segment"/>
</dbReference>
<dbReference type="EMBL" id="MN585996">
    <property type="protein sequence ID" value="QGJ90418.1"/>
    <property type="molecule type" value="Genomic_DNA"/>
</dbReference>
<evidence type="ECO:0000313" key="1">
    <source>
        <dbReference type="EMBL" id="QGJ90418.1"/>
    </source>
</evidence>
<dbReference type="GeneID" id="55624624"/>
<protein>
    <submittedName>
        <fullName evidence="1">Uncharacterized protein</fullName>
    </submittedName>
</protein>
<organism evidence="1 2">
    <name type="scientific">Gordonia phage Crocheter</name>
    <dbReference type="NCBI Taxonomy" id="2656532"/>
    <lineage>
        <taxon>Viruses</taxon>
        <taxon>Duplodnaviria</taxon>
        <taxon>Heunggongvirae</taxon>
        <taxon>Uroviricota</taxon>
        <taxon>Caudoviricetes</taxon>
        <taxon>Deejayvirinae</taxon>
        <taxon>Kenoshavirus</taxon>
        <taxon>Kenoshavirus crocheter</taxon>
    </lineage>
</organism>
<reference evidence="1 2" key="1">
    <citation type="submission" date="2019-10" db="EMBL/GenBank/DDBJ databases">
        <authorList>
            <person name="Divens A.M."/>
            <person name="Garlena R.A."/>
            <person name="Russell D.A."/>
            <person name="Pope W.H."/>
            <person name="Jacobs-Sera D."/>
            <person name="Hatfull G.F."/>
        </authorList>
    </citation>
    <scope>NUCLEOTIDE SEQUENCE [LARGE SCALE GENOMIC DNA]</scope>
</reference>
<keyword evidence="2" id="KW-1185">Reference proteome</keyword>
<gene>
    <name evidence="1" type="primary">73</name>
    <name evidence="1" type="ORF">PBI_CROCHETER_73</name>
</gene>
<evidence type="ECO:0000313" key="2">
    <source>
        <dbReference type="Proteomes" id="UP000422993"/>
    </source>
</evidence>
<dbReference type="RefSeq" id="YP_009853936.1">
    <property type="nucleotide sequence ID" value="NC_048825.1"/>
</dbReference>
<proteinExistence type="predicted"/>
<accession>A0A649VDK3</accession>
<name>A0A649VDK3_9CAUD</name>
<dbReference type="KEGG" id="vg:55624624"/>